<gene>
    <name evidence="4" type="ORF">GGQ66_000549</name>
</gene>
<dbReference type="GO" id="GO:0008758">
    <property type="term" value="F:UDP-2,3-diacylglucosamine hydrolase activity"/>
    <property type="evidence" value="ECO:0007669"/>
    <property type="project" value="TreeGrafter"/>
</dbReference>
<reference evidence="4 5" key="1">
    <citation type="submission" date="2020-08" db="EMBL/GenBank/DDBJ databases">
        <title>Genomic Encyclopedia of Type Strains, Phase IV (KMG-IV): sequencing the most valuable type-strain genomes for metagenomic binning, comparative biology and taxonomic classification.</title>
        <authorList>
            <person name="Goeker M."/>
        </authorList>
    </citation>
    <scope>NUCLEOTIDE SEQUENCE [LARGE SCALE GENOMIC DNA]</scope>
    <source>
        <strain evidence="4 5">DSM 26385</strain>
    </source>
</reference>
<dbReference type="RefSeq" id="WP_183789161.1">
    <property type="nucleotide sequence ID" value="NZ_JACIDU010000002.1"/>
</dbReference>
<name>A0A7W6P0N8_9HYPH</name>
<dbReference type="PANTHER" id="PTHR31302:SF31">
    <property type="entry name" value="PHOSPHODIESTERASE YAEI"/>
    <property type="match status" value="1"/>
</dbReference>
<dbReference type="InterPro" id="IPR051158">
    <property type="entry name" value="Metallophosphoesterase_sf"/>
</dbReference>
<organism evidence="4 5">
    <name type="scientific">Allorhizobium borbori</name>
    <dbReference type="NCBI Taxonomy" id="485907"/>
    <lineage>
        <taxon>Bacteria</taxon>
        <taxon>Pseudomonadati</taxon>
        <taxon>Pseudomonadota</taxon>
        <taxon>Alphaproteobacteria</taxon>
        <taxon>Hyphomicrobiales</taxon>
        <taxon>Rhizobiaceae</taxon>
        <taxon>Rhizobium/Agrobacterium group</taxon>
        <taxon>Allorhizobium</taxon>
    </lineage>
</organism>
<dbReference type="AlphaFoldDB" id="A0A7W6P0N8"/>
<keyword evidence="1" id="KW-0479">Metal-binding</keyword>
<accession>A0A7W6P0N8</accession>
<dbReference type="Gene3D" id="3.60.21.10">
    <property type="match status" value="1"/>
</dbReference>
<dbReference type="EMBL" id="JACIDU010000002">
    <property type="protein sequence ID" value="MBB4102021.1"/>
    <property type="molecule type" value="Genomic_DNA"/>
</dbReference>
<evidence type="ECO:0000313" key="5">
    <source>
        <dbReference type="Proteomes" id="UP000584824"/>
    </source>
</evidence>
<dbReference type="InterPro" id="IPR029052">
    <property type="entry name" value="Metallo-depent_PP-like"/>
</dbReference>
<evidence type="ECO:0000256" key="1">
    <source>
        <dbReference type="ARBA" id="ARBA00022723"/>
    </source>
</evidence>
<dbReference type="Proteomes" id="UP000584824">
    <property type="component" value="Unassembled WGS sequence"/>
</dbReference>
<evidence type="ECO:0000259" key="3">
    <source>
        <dbReference type="Pfam" id="PF00149"/>
    </source>
</evidence>
<feature type="domain" description="Calcineurin-like phosphoesterase" evidence="3">
    <location>
        <begin position="53"/>
        <end position="236"/>
    </location>
</feature>
<dbReference type="Pfam" id="PF00149">
    <property type="entry name" value="Metallophos"/>
    <property type="match status" value="1"/>
</dbReference>
<dbReference type="SUPFAM" id="SSF56300">
    <property type="entry name" value="Metallo-dependent phosphatases"/>
    <property type="match status" value="1"/>
</dbReference>
<dbReference type="PANTHER" id="PTHR31302">
    <property type="entry name" value="TRANSMEMBRANE PROTEIN WITH METALLOPHOSPHOESTERASE DOMAIN-RELATED"/>
    <property type="match status" value="1"/>
</dbReference>
<sequence>MIGRRAFMKALGFGATGMLALGSYAVGVEPLMRLNTTRYRLKPRNWPEGFRLKLVVLADIHACEPWMPPARVARLCEYANSLGGDMILLLGDYLSHMTLVTDHLPADVVAGALAGLKAPLGIHAVCGNHDWWQDKKAQRYHLKETAMHRELRKVGFSALSNQSIRIDAGGQGLWIAGVEDQLAYLDDDGITGLDDLSKTLDQVTDDAPVIVLAHEPDIFPVVPDRVSLTLSGHTHGGQVNLFGWRPIVPSEYGARYVYGHVVEEGRDLIISGGLGCSGLPARFLQPPEVVVIELG</sequence>
<protein>
    <recommendedName>
        <fullName evidence="3">Calcineurin-like phosphoesterase domain-containing protein</fullName>
    </recommendedName>
</protein>
<dbReference type="GO" id="GO:0016020">
    <property type="term" value="C:membrane"/>
    <property type="evidence" value="ECO:0007669"/>
    <property type="project" value="GOC"/>
</dbReference>
<keyword evidence="5" id="KW-1185">Reference proteome</keyword>
<keyword evidence="2" id="KW-0378">Hydrolase</keyword>
<dbReference type="InterPro" id="IPR004843">
    <property type="entry name" value="Calcineurin-like_PHP"/>
</dbReference>
<dbReference type="GO" id="GO:0046872">
    <property type="term" value="F:metal ion binding"/>
    <property type="evidence" value="ECO:0007669"/>
    <property type="project" value="UniProtKB-KW"/>
</dbReference>
<comment type="caution">
    <text evidence="4">The sequence shown here is derived from an EMBL/GenBank/DDBJ whole genome shotgun (WGS) entry which is preliminary data.</text>
</comment>
<evidence type="ECO:0000256" key="2">
    <source>
        <dbReference type="ARBA" id="ARBA00022801"/>
    </source>
</evidence>
<evidence type="ECO:0000313" key="4">
    <source>
        <dbReference type="EMBL" id="MBB4102021.1"/>
    </source>
</evidence>
<dbReference type="GO" id="GO:0009245">
    <property type="term" value="P:lipid A biosynthetic process"/>
    <property type="evidence" value="ECO:0007669"/>
    <property type="project" value="TreeGrafter"/>
</dbReference>
<proteinExistence type="predicted"/>